<dbReference type="PANTHER" id="PTHR30255">
    <property type="entry name" value="SINGLE-STRANDED-DNA-SPECIFIC EXONUCLEASE RECJ"/>
    <property type="match status" value="1"/>
</dbReference>
<evidence type="ECO:0000256" key="1">
    <source>
        <dbReference type="ARBA" id="ARBA00005915"/>
    </source>
</evidence>
<dbReference type="InterPro" id="IPR051673">
    <property type="entry name" value="SSDNA_exonuclease_RecJ"/>
</dbReference>
<comment type="caution">
    <text evidence="9">The sequence shown here is derived from an EMBL/GenBank/DDBJ whole genome shotgun (WGS) entry which is preliminary data.</text>
</comment>
<dbReference type="Proteomes" id="UP001144612">
    <property type="component" value="Unassembled WGS sequence"/>
</dbReference>
<sequence>MKTEWRLKVTNCDLDKISKEANISKSIAKILVNRGIKDIEEIKKFMSCSLQDMYDPFLMKDMDEGTDIIIDAIEEGKKIVIYGDYDADGVTSTFILYKALLELEANVEYYIPDREAEGYGMCIDRIQILKEEGAEVILTCDNGISAIEEVSFAKSLGMKVVVTDHHELPFFENEEKREYTIPEADAVINPKQGECKYPFKLLCGAGIAFKFVQALHMKLGIEEEKVYELIEIAGIGTICDVVDLVGENRIIAKNALNMMSKSKNIGLNALMKVLGIKDKKIKSYHIGFMIGPCINATGRLDTAALSVKLLACNDENEALSLAKTLEHLNKTRQDMTLKNVEEIIDYVENSDLKKDKVLVVYKEDVHESIAGIVAGKVREKFNVPTIILTKGKDMPKGSGRSIEEYNLFEELIKCKDLLGKFGGHPMAAGLSIEEENIDKLRRRLNENCTLTDKDLIPKIKIDKRIHLSEVNFNLIEQIEELEPFGKGNSSPFFAEKNVKIIDVKVLGKNQNTLKLICSVNNNRNIDAICFNRVEEFKEILKIKYGKQYQKIIMNPNGIKMDLIFSPMINEFNGNKKEQLRIKDFRLSN</sequence>
<keyword evidence="3" id="KW-0540">Nuclease</keyword>
<reference evidence="9" key="1">
    <citation type="submission" date="2022-12" db="EMBL/GenBank/DDBJ databases">
        <title>Clostridium sp. nov., isolated from industrial wastewater.</title>
        <authorList>
            <person name="Jiayan W."/>
        </authorList>
    </citation>
    <scope>NUCLEOTIDE SEQUENCE</scope>
    <source>
        <strain evidence="9">ZC22-4</strain>
    </source>
</reference>
<dbReference type="SUPFAM" id="SSF64182">
    <property type="entry name" value="DHH phosphoesterases"/>
    <property type="match status" value="1"/>
</dbReference>
<evidence type="ECO:0000259" key="8">
    <source>
        <dbReference type="Pfam" id="PF17768"/>
    </source>
</evidence>
<gene>
    <name evidence="9" type="primary">recJ</name>
    <name evidence="9" type="ORF">OW729_12355</name>
</gene>
<dbReference type="RefSeq" id="WP_268061831.1">
    <property type="nucleotide sequence ID" value="NZ_JAPQFJ010000013.1"/>
</dbReference>
<dbReference type="Pfam" id="PF17768">
    <property type="entry name" value="RecJ_OB"/>
    <property type="match status" value="1"/>
</dbReference>
<keyword evidence="5 9" id="KW-0269">Exonuclease</keyword>
<name>A0ABT4DE51_9CLOT</name>
<dbReference type="InterPro" id="IPR001667">
    <property type="entry name" value="DDH_dom"/>
</dbReference>
<proteinExistence type="inferred from homology"/>
<organism evidence="9 10">
    <name type="scientific">Clostridium brassicae</name>
    <dbReference type="NCBI Taxonomy" id="2999072"/>
    <lineage>
        <taxon>Bacteria</taxon>
        <taxon>Bacillati</taxon>
        <taxon>Bacillota</taxon>
        <taxon>Clostridia</taxon>
        <taxon>Eubacteriales</taxon>
        <taxon>Clostridiaceae</taxon>
        <taxon>Clostridium</taxon>
    </lineage>
</organism>
<evidence type="ECO:0000259" key="7">
    <source>
        <dbReference type="Pfam" id="PF02272"/>
    </source>
</evidence>
<dbReference type="GO" id="GO:0004527">
    <property type="term" value="F:exonuclease activity"/>
    <property type="evidence" value="ECO:0007669"/>
    <property type="project" value="UniProtKB-KW"/>
</dbReference>
<keyword evidence="10" id="KW-1185">Reference proteome</keyword>
<comment type="similarity">
    <text evidence="1">Belongs to the RecJ family.</text>
</comment>
<evidence type="ECO:0000313" key="9">
    <source>
        <dbReference type="EMBL" id="MCY6959401.1"/>
    </source>
</evidence>
<dbReference type="InterPro" id="IPR041122">
    <property type="entry name" value="RecJ_OB"/>
</dbReference>
<evidence type="ECO:0000256" key="3">
    <source>
        <dbReference type="ARBA" id="ARBA00022722"/>
    </source>
</evidence>
<dbReference type="Gene3D" id="3.10.310.30">
    <property type="match status" value="1"/>
</dbReference>
<dbReference type="EMBL" id="JAPQFJ010000013">
    <property type="protein sequence ID" value="MCY6959401.1"/>
    <property type="molecule type" value="Genomic_DNA"/>
</dbReference>
<feature type="domain" description="DDH" evidence="6">
    <location>
        <begin position="78"/>
        <end position="231"/>
    </location>
</feature>
<dbReference type="InterPro" id="IPR003156">
    <property type="entry name" value="DHHA1_dom"/>
</dbReference>
<dbReference type="Pfam" id="PF01368">
    <property type="entry name" value="DHH"/>
    <property type="match status" value="1"/>
</dbReference>
<dbReference type="NCBIfam" id="TIGR00644">
    <property type="entry name" value="recJ"/>
    <property type="match status" value="1"/>
</dbReference>
<dbReference type="PANTHER" id="PTHR30255:SF2">
    <property type="entry name" value="SINGLE-STRANDED-DNA-SPECIFIC EXONUCLEASE RECJ"/>
    <property type="match status" value="1"/>
</dbReference>
<evidence type="ECO:0000259" key="6">
    <source>
        <dbReference type="Pfam" id="PF01368"/>
    </source>
</evidence>
<accession>A0ABT4DE51</accession>
<protein>
    <recommendedName>
        <fullName evidence="2">Single-stranded-DNA-specific exonuclease RecJ</fullName>
    </recommendedName>
</protein>
<feature type="domain" description="RecJ OB" evidence="8">
    <location>
        <begin position="461"/>
        <end position="583"/>
    </location>
</feature>
<dbReference type="Pfam" id="PF02272">
    <property type="entry name" value="DHHA1"/>
    <property type="match status" value="1"/>
</dbReference>
<dbReference type="InterPro" id="IPR004610">
    <property type="entry name" value="RecJ"/>
</dbReference>
<dbReference type="Gene3D" id="3.90.1640.30">
    <property type="match status" value="1"/>
</dbReference>
<keyword evidence="4" id="KW-0378">Hydrolase</keyword>
<dbReference type="InterPro" id="IPR038763">
    <property type="entry name" value="DHH_sf"/>
</dbReference>
<evidence type="ECO:0000256" key="5">
    <source>
        <dbReference type="ARBA" id="ARBA00022839"/>
    </source>
</evidence>
<evidence type="ECO:0000256" key="4">
    <source>
        <dbReference type="ARBA" id="ARBA00022801"/>
    </source>
</evidence>
<feature type="domain" description="DHHA1" evidence="7">
    <location>
        <begin position="355"/>
        <end position="447"/>
    </location>
</feature>
<evidence type="ECO:0000313" key="10">
    <source>
        <dbReference type="Proteomes" id="UP001144612"/>
    </source>
</evidence>
<evidence type="ECO:0000256" key="2">
    <source>
        <dbReference type="ARBA" id="ARBA00019841"/>
    </source>
</evidence>